<dbReference type="GO" id="GO:0005739">
    <property type="term" value="C:mitochondrion"/>
    <property type="evidence" value="ECO:0007669"/>
    <property type="project" value="UniProtKB-SubCell"/>
</dbReference>
<accession>A0A060D4D4</accession>
<organism evidence="15">
    <name type="scientific">Tetraphis pellucida</name>
    <dbReference type="NCBI Taxonomy" id="37420"/>
    <lineage>
        <taxon>Eukaryota</taxon>
        <taxon>Viridiplantae</taxon>
        <taxon>Streptophyta</taxon>
        <taxon>Embryophyta</taxon>
        <taxon>Bryophyta</taxon>
        <taxon>Bryophytina</taxon>
        <taxon>Tetraphidopsida</taxon>
        <taxon>Tetraphidales</taxon>
        <taxon>Tetraphidaceae</taxon>
        <taxon>Tetraphis</taxon>
    </lineage>
</organism>
<keyword evidence="3" id="KW-0699">rRNA-binding</keyword>
<keyword evidence="6 15" id="KW-0496">Mitochondrion</keyword>
<dbReference type="InterPro" id="IPR010979">
    <property type="entry name" value="Ribosomal_uS13-like_H2TH"/>
</dbReference>
<evidence type="ECO:0000256" key="1">
    <source>
        <dbReference type="ARBA" id="ARBA00004173"/>
    </source>
</evidence>
<dbReference type="EMBL" id="KC662640">
    <property type="protein sequence ID" value="AHG58753.1"/>
    <property type="molecule type" value="Genomic_DNA"/>
</dbReference>
<dbReference type="Gene3D" id="1.10.8.50">
    <property type="match status" value="1"/>
</dbReference>
<dbReference type="GO" id="GO:0019843">
    <property type="term" value="F:rRNA binding"/>
    <property type="evidence" value="ECO:0007669"/>
    <property type="project" value="UniProtKB-KW"/>
</dbReference>
<dbReference type="InterPro" id="IPR018269">
    <property type="entry name" value="Ribosomal_uS13_CS"/>
</dbReference>
<dbReference type="InterPro" id="IPR001892">
    <property type="entry name" value="Ribosomal_uS13"/>
</dbReference>
<evidence type="ECO:0000256" key="3">
    <source>
        <dbReference type="ARBA" id="ARBA00022730"/>
    </source>
</evidence>
<dbReference type="PROSITE" id="PS50159">
    <property type="entry name" value="RIBOSOMAL_S13_2"/>
    <property type="match status" value="1"/>
</dbReference>
<keyword evidence="4" id="KW-0694">RNA-binding</keyword>
<comment type="similarity">
    <text evidence="2 12">Belongs to the universal ribosomal protein uS13 family.</text>
</comment>
<name>A0A060D4D4_9BRYO</name>
<evidence type="ECO:0000256" key="10">
    <source>
        <dbReference type="ARBA" id="ARBA00040757"/>
    </source>
</evidence>
<dbReference type="SUPFAM" id="SSF46946">
    <property type="entry name" value="S13-like H2TH domain"/>
    <property type="match status" value="1"/>
</dbReference>
<evidence type="ECO:0000256" key="12">
    <source>
        <dbReference type="RuleBase" id="RU003830"/>
    </source>
</evidence>
<reference evidence="13" key="2">
    <citation type="journal article" date="2014" name="Mol. Biol. Evol.">
        <title>350 my of mitochondrial genome stasis in mosses, an early land plant lineage.</title>
        <authorList>
            <person name="Liu Y."/>
            <person name="Medina R."/>
            <person name="Goffinet B."/>
        </authorList>
    </citation>
    <scope>NUCLEOTIDE SEQUENCE</scope>
</reference>
<evidence type="ECO:0000256" key="7">
    <source>
        <dbReference type="ARBA" id="ARBA00023274"/>
    </source>
</evidence>
<reference evidence="14" key="3">
    <citation type="journal article" date="2014" name="Syst. Biol.">
        <title>Mitochondrial Phylogenomics of Early Land Plants: Mitigating the Effects of Saturation, Compositional Heterogeneity, and Codon-usage Bias.</title>
        <authorList>
            <person name="Liu Y."/>
            <person name="Cox C.J."/>
            <person name="Wang W."/>
            <person name="Goffinet B."/>
        </authorList>
    </citation>
    <scope>NUCLEOTIDE SEQUENCE</scope>
</reference>
<dbReference type="GeneID" id="19592325"/>
<evidence type="ECO:0000256" key="5">
    <source>
        <dbReference type="ARBA" id="ARBA00022980"/>
    </source>
</evidence>
<dbReference type="EMBL" id="KC784953">
    <property type="protein sequence ID" value="AGN74239.1"/>
    <property type="molecule type" value="Genomic_DNA"/>
</dbReference>
<protein>
    <recommendedName>
        <fullName evidence="10">Small ribosomal subunit protein uS13m</fullName>
    </recommendedName>
    <alternativeName>
        <fullName evidence="11">Ribosomal protein S13, mitochondrial</fullName>
    </alternativeName>
</protein>
<dbReference type="AlphaFoldDB" id="A0A060D4D4"/>
<geneLocation type="mitochondrion" evidence="15"/>
<dbReference type="PANTHER" id="PTHR10871">
    <property type="entry name" value="30S RIBOSOMAL PROTEIN S13/40S RIBOSOMAL PROTEIN S18"/>
    <property type="match status" value="1"/>
</dbReference>
<dbReference type="InterPro" id="IPR027437">
    <property type="entry name" value="Rbsml_uS13_C"/>
</dbReference>
<dbReference type="GO" id="GO:0015935">
    <property type="term" value="C:small ribosomal subunit"/>
    <property type="evidence" value="ECO:0007669"/>
    <property type="project" value="TreeGrafter"/>
</dbReference>
<dbReference type="FunFam" id="4.10.910.10:FF:000003">
    <property type="entry name" value="Ribosomal protein S13"/>
    <property type="match status" value="1"/>
</dbReference>
<dbReference type="HAMAP" id="MF_01315">
    <property type="entry name" value="Ribosomal_uS13"/>
    <property type="match status" value="1"/>
</dbReference>
<keyword evidence="5 12" id="KW-0689">Ribosomal protein</keyword>
<dbReference type="Gene3D" id="4.10.910.10">
    <property type="entry name" value="30s ribosomal protein s13, domain 2"/>
    <property type="match status" value="1"/>
</dbReference>
<sequence>MSYILGTNLVSNEQVEIALTRIFGIGPKKAIQVCDQSGLNDNIKVNKLTKYQIDRIIKIISQTYLVDSELARVIQRDIKQLMSIGCYRGFRHNAGLPLRGQRTHTNAKTCRKFRNGSINQRS</sequence>
<dbReference type="FunFam" id="1.10.8.50:FF:000001">
    <property type="entry name" value="30S ribosomal protein S13"/>
    <property type="match status" value="1"/>
</dbReference>
<dbReference type="GO" id="GO:0006412">
    <property type="term" value="P:translation"/>
    <property type="evidence" value="ECO:0007669"/>
    <property type="project" value="InterPro"/>
</dbReference>
<evidence type="ECO:0000313" key="14">
    <source>
        <dbReference type="EMBL" id="AHG58753.1"/>
    </source>
</evidence>
<dbReference type="PROSITE" id="PS00646">
    <property type="entry name" value="RIBOSOMAL_S13_1"/>
    <property type="match status" value="1"/>
</dbReference>
<dbReference type="GO" id="GO:0003735">
    <property type="term" value="F:structural constituent of ribosome"/>
    <property type="evidence" value="ECO:0007669"/>
    <property type="project" value="InterPro"/>
</dbReference>
<evidence type="ECO:0000256" key="8">
    <source>
        <dbReference type="ARBA" id="ARBA00037439"/>
    </source>
</evidence>
<evidence type="ECO:0000256" key="9">
    <source>
        <dbReference type="ARBA" id="ARBA00038537"/>
    </source>
</evidence>
<comment type="subunit">
    <text evidence="9">Part of the small ribosomal subunit.</text>
</comment>
<comment type="function">
    <text evidence="8">Located at the top of the head of the small subunit, it contacts several helices of the 18S rRNA.</text>
</comment>
<evidence type="ECO:0000256" key="2">
    <source>
        <dbReference type="ARBA" id="ARBA00008080"/>
    </source>
</evidence>
<dbReference type="PANTHER" id="PTHR10871:SF8">
    <property type="entry name" value="SMALL RIBOSOMAL SUBUNIT PROTEIN US13M"/>
    <property type="match status" value="1"/>
</dbReference>
<dbReference type="EMBL" id="KJ817845">
    <property type="protein sequence ID" value="AIB08424.1"/>
    <property type="molecule type" value="Genomic_DNA"/>
</dbReference>
<keyword evidence="7 12" id="KW-0687">Ribonucleoprotein</keyword>
<evidence type="ECO:0000313" key="15">
    <source>
        <dbReference type="EMBL" id="AIB08424.1"/>
    </source>
</evidence>
<reference evidence="15" key="1">
    <citation type="journal article" date="2014" name="BMC Genomics">
        <title>Organellar genomes of the four-toothed moss, Tetraphis pellucida.</title>
        <authorList>
            <person name="Bell N.E."/>
            <person name="Boore J.L."/>
            <person name="Mishler B.D."/>
            <person name="Hyvonen J."/>
        </authorList>
    </citation>
    <scope>NUCLEOTIDE SEQUENCE</scope>
</reference>
<evidence type="ECO:0000256" key="11">
    <source>
        <dbReference type="ARBA" id="ARBA00042802"/>
    </source>
</evidence>
<comment type="subcellular location">
    <subcellularLocation>
        <location evidence="1">Mitochondrion</location>
    </subcellularLocation>
</comment>
<dbReference type="RefSeq" id="YP_009040957.1">
    <property type="nucleotide sequence ID" value="NC_024290.1"/>
</dbReference>
<dbReference type="PIRSF" id="PIRSF002134">
    <property type="entry name" value="Ribosomal_S13"/>
    <property type="match status" value="1"/>
</dbReference>
<proteinExistence type="inferred from homology"/>
<gene>
    <name evidence="15" type="primary">rps13</name>
    <name evidence="13" type="ORF">TepeM_p38</name>
</gene>
<evidence type="ECO:0000256" key="6">
    <source>
        <dbReference type="ARBA" id="ARBA00023128"/>
    </source>
</evidence>
<evidence type="ECO:0000313" key="13">
    <source>
        <dbReference type="EMBL" id="AGN74239.1"/>
    </source>
</evidence>
<dbReference type="Pfam" id="PF00416">
    <property type="entry name" value="Ribosomal_S13"/>
    <property type="match status" value="1"/>
</dbReference>
<evidence type="ECO:0000256" key="4">
    <source>
        <dbReference type="ARBA" id="ARBA00022884"/>
    </source>
</evidence>